<evidence type="ECO:0000256" key="8">
    <source>
        <dbReference type="SAM" id="Phobius"/>
    </source>
</evidence>
<feature type="region of interest" description="Disordered" evidence="7">
    <location>
        <begin position="572"/>
        <end position="607"/>
    </location>
</feature>
<protein>
    <recommendedName>
        <fullName evidence="11">Sodium/glucose cotransporter</fullName>
    </recommendedName>
</protein>
<dbReference type="InterPro" id="IPR038377">
    <property type="entry name" value="Na/Glc_symporter_sf"/>
</dbReference>
<evidence type="ECO:0000256" key="6">
    <source>
        <dbReference type="RuleBase" id="RU362091"/>
    </source>
</evidence>
<feature type="compositionally biased region" description="Basic and acidic residues" evidence="7">
    <location>
        <begin position="572"/>
        <end position="583"/>
    </location>
</feature>
<keyword evidence="10" id="KW-1185">Reference proteome</keyword>
<evidence type="ECO:0008006" key="11">
    <source>
        <dbReference type="Google" id="ProtNLM"/>
    </source>
</evidence>
<feature type="transmembrane region" description="Helical" evidence="8">
    <location>
        <begin position="20"/>
        <end position="37"/>
    </location>
</feature>
<feature type="transmembrane region" description="Helical" evidence="8">
    <location>
        <begin position="171"/>
        <end position="196"/>
    </location>
</feature>
<comment type="caution">
    <text evidence="9">The sequence shown here is derived from an EMBL/GenBank/DDBJ whole genome shotgun (WGS) entry which is preliminary data.</text>
</comment>
<comment type="subcellular location">
    <subcellularLocation>
        <location evidence="1">Membrane</location>
        <topology evidence="1">Multi-pass membrane protein</topology>
    </subcellularLocation>
</comment>
<evidence type="ECO:0000256" key="2">
    <source>
        <dbReference type="ARBA" id="ARBA00006434"/>
    </source>
</evidence>
<dbReference type="Pfam" id="PF00474">
    <property type="entry name" value="SSF"/>
    <property type="match status" value="1"/>
</dbReference>
<feature type="transmembrane region" description="Helical" evidence="8">
    <location>
        <begin position="203"/>
        <end position="223"/>
    </location>
</feature>
<evidence type="ECO:0000313" key="10">
    <source>
        <dbReference type="Proteomes" id="UP001234178"/>
    </source>
</evidence>
<evidence type="ECO:0000313" key="9">
    <source>
        <dbReference type="EMBL" id="KAK4016175.1"/>
    </source>
</evidence>
<organism evidence="9 10">
    <name type="scientific">Daphnia magna</name>
    <dbReference type="NCBI Taxonomy" id="35525"/>
    <lineage>
        <taxon>Eukaryota</taxon>
        <taxon>Metazoa</taxon>
        <taxon>Ecdysozoa</taxon>
        <taxon>Arthropoda</taxon>
        <taxon>Crustacea</taxon>
        <taxon>Branchiopoda</taxon>
        <taxon>Diplostraca</taxon>
        <taxon>Cladocera</taxon>
        <taxon>Anomopoda</taxon>
        <taxon>Daphniidae</taxon>
        <taxon>Daphnia</taxon>
    </lineage>
</organism>
<accession>A0ABQ9ZTC5</accession>
<comment type="similarity">
    <text evidence="2 6">Belongs to the sodium:solute symporter (SSF) (TC 2.A.21) family.</text>
</comment>
<dbReference type="PANTHER" id="PTHR11819:SF195">
    <property type="entry name" value="SODIUM_GLUCOSE COTRANSPORTER 4"/>
    <property type="match status" value="1"/>
</dbReference>
<proteinExistence type="inferred from homology"/>
<evidence type="ECO:0000256" key="5">
    <source>
        <dbReference type="ARBA" id="ARBA00023136"/>
    </source>
</evidence>
<dbReference type="EMBL" id="JAOYFB010000005">
    <property type="protein sequence ID" value="KAK4016175.1"/>
    <property type="molecule type" value="Genomic_DNA"/>
</dbReference>
<keyword evidence="4 8" id="KW-1133">Transmembrane helix</keyword>
<evidence type="ECO:0000256" key="7">
    <source>
        <dbReference type="SAM" id="MobiDB-lite"/>
    </source>
</evidence>
<dbReference type="PROSITE" id="PS50283">
    <property type="entry name" value="NA_SOLUT_SYMP_3"/>
    <property type="match status" value="1"/>
</dbReference>
<feature type="transmembrane region" description="Helical" evidence="8">
    <location>
        <begin position="526"/>
        <end position="548"/>
    </location>
</feature>
<dbReference type="PANTHER" id="PTHR11819">
    <property type="entry name" value="SOLUTE CARRIER FAMILY 5"/>
    <property type="match status" value="1"/>
</dbReference>
<feature type="transmembrane region" description="Helical" evidence="8">
    <location>
        <begin position="456"/>
        <end position="472"/>
    </location>
</feature>
<dbReference type="Proteomes" id="UP001234178">
    <property type="component" value="Unassembled WGS sequence"/>
</dbReference>
<gene>
    <name evidence="9" type="ORF">OUZ56_031132</name>
</gene>
<feature type="transmembrane region" description="Helical" evidence="8">
    <location>
        <begin position="57"/>
        <end position="75"/>
    </location>
</feature>
<evidence type="ECO:0000256" key="4">
    <source>
        <dbReference type="ARBA" id="ARBA00022989"/>
    </source>
</evidence>
<sequence>MDKEDSPLSVSSSLEWPDYVVIAIYFVGILAVGLWSGRSNKQDSISGYFLASRNMHWIPVGASLFASNIGSGHFVGLSGSGAASGIGNAAFELNAMFILILLGYVFVPVYMASGVYTMPEYLRLRFGGQRIRVYLSVLALLLYVFTKISADLFSGAIFIQQAMGLEGDAGIYVSILILLAIAALFTITGGLTAVIWTDFVQTIIMLIGSFILMGMAFVKVGGYNELIRQFFMSYPSENYTAYDLNNRSCANIPPDAMHLFKSIKSPELPWTGVIFGVTISSIWYWCSDQVIVQRTLAAKSMNHAKGGCIMASFLKILPLFIIIFPGMASRVLYTDRVACADPQVCEKICGSQAGCTNIAYAELVINLLPPGLTGLMLSVMLAALMSSLTSIFNSSSTIFTMDIWTRIRKNPSDIELLIVGRVSCLLLVAIGVLWVPIIQNAAGSQLFTYMQQVQNILSPPVSAVFLLAFFWPRTTEPGAFWGLMVGLIVGLIRFGLEFGYVIPPCGTGLPDPRPEIIKKIVGNVHYLHFGCILFVISLVTTVLVSLITEPIDEKYLYRLTFWTRHSSQVRSALEDKENHDTSPKETTPIMDADSSTSASNDSVNELNEPKPVVGNSVDLPVWRKAINCLCGVETQKASQDTVTVATAVIDPKQEALMASEFIKEDPKWLRFVNTNAILVMSVSAFMWAWYA</sequence>
<reference evidence="9 10" key="1">
    <citation type="journal article" date="2023" name="Nucleic Acids Res.">
        <title>The hologenome of Daphnia magna reveals possible DNA methylation and microbiome-mediated evolution of the host genome.</title>
        <authorList>
            <person name="Chaturvedi A."/>
            <person name="Li X."/>
            <person name="Dhandapani V."/>
            <person name="Marshall H."/>
            <person name="Kissane S."/>
            <person name="Cuenca-Cambronero M."/>
            <person name="Asole G."/>
            <person name="Calvet F."/>
            <person name="Ruiz-Romero M."/>
            <person name="Marangio P."/>
            <person name="Guigo R."/>
            <person name="Rago D."/>
            <person name="Mirbahai L."/>
            <person name="Eastwood N."/>
            <person name="Colbourne J.K."/>
            <person name="Zhou J."/>
            <person name="Mallon E."/>
            <person name="Orsini L."/>
        </authorList>
    </citation>
    <scope>NUCLEOTIDE SEQUENCE [LARGE SCALE GENOMIC DNA]</scope>
    <source>
        <strain evidence="9">LRV0_1</strain>
    </source>
</reference>
<dbReference type="NCBIfam" id="TIGR00813">
    <property type="entry name" value="sss"/>
    <property type="match status" value="1"/>
</dbReference>
<keyword evidence="5 8" id="KW-0472">Membrane</keyword>
<evidence type="ECO:0000256" key="3">
    <source>
        <dbReference type="ARBA" id="ARBA00022692"/>
    </source>
</evidence>
<evidence type="ECO:0000256" key="1">
    <source>
        <dbReference type="ARBA" id="ARBA00004141"/>
    </source>
</evidence>
<feature type="compositionally biased region" description="Low complexity" evidence="7">
    <location>
        <begin position="591"/>
        <end position="602"/>
    </location>
</feature>
<feature type="transmembrane region" description="Helical" evidence="8">
    <location>
        <begin position="268"/>
        <end position="286"/>
    </location>
</feature>
<feature type="transmembrane region" description="Helical" evidence="8">
    <location>
        <begin position="479"/>
        <end position="502"/>
    </location>
</feature>
<feature type="transmembrane region" description="Helical" evidence="8">
    <location>
        <begin position="307"/>
        <end position="328"/>
    </location>
</feature>
<feature type="transmembrane region" description="Helical" evidence="8">
    <location>
        <begin position="414"/>
        <end position="436"/>
    </location>
</feature>
<dbReference type="Gene3D" id="1.20.1730.10">
    <property type="entry name" value="Sodium/glucose cotransporter"/>
    <property type="match status" value="1"/>
</dbReference>
<dbReference type="InterPro" id="IPR001734">
    <property type="entry name" value="Na/solute_symporter"/>
</dbReference>
<feature type="transmembrane region" description="Helical" evidence="8">
    <location>
        <begin position="133"/>
        <end position="159"/>
    </location>
</feature>
<feature type="transmembrane region" description="Helical" evidence="8">
    <location>
        <begin position="671"/>
        <end position="690"/>
    </location>
</feature>
<feature type="transmembrane region" description="Helical" evidence="8">
    <location>
        <begin position="95"/>
        <end position="112"/>
    </location>
</feature>
<name>A0ABQ9ZTC5_9CRUS</name>
<feature type="transmembrane region" description="Helical" evidence="8">
    <location>
        <begin position="372"/>
        <end position="393"/>
    </location>
</feature>
<keyword evidence="3 8" id="KW-0812">Transmembrane</keyword>